<evidence type="ECO:0000256" key="1">
    <source>
        <dbReference type="SAM" id="Phobius"/>
    </source>
</evidence>
<feature type="transmembrane region" description="Helical" evidence="1">
    <location>
        <begin position="231"/>
        <end position="247"/>
    </location>
</feature>
<gene>
    <name evidence="3" type="ORF">Poly59_13660</name>
</gene>
<dbReference type="GO" id="GO:0080120">
    <property type="term" value="P:CAAX-box protein maturation"/>
    <property type="evidence" value="ECO:0007669"/>
    <property type="project" value="UniProtKB-ARBA"/>
</dbReference>
<keyword evidence="3" id="KW-0645">Protease</keyword>
<dbReference type="AlphaFoldDB" id="A0A5C6EZH9"/>
<keyword evidence="1" id="KW-0812">Transmembrane</keyword>
<dbReference type="EMBL" id="SJPX01000002">
    <property type="protein sequence ID" value="TWU55073.1"/>
    <property type="molecule type" value="Genomic_DNA"/>
</dbReference>
<evidence type="ECO:0000313" key="4">
    <source>
        <dbReference type="Proteomes" id="UP000317977"/>
    </source>
</evidence>
<organism evidence="3 4">
    <name type="scientific">Rubripirellula reticaptiva</name>
    <dbReference type="NCBI Taxonomy" id="2528013"/>
    <lineage>
        <taxon>Bacteria</taxon>
        <taxon>Pseudomonadati</taxon>
        <taxon>Planctomycetota</taxon>
        <taxon>Planctomycetia</taxon>
        <taxon>Pirellulales</taxon>
        <taxon>Pirellulaceae</taxon>
        <taxon>Rubripirellula</taxon>
    </lineage>
</organism>
<keyword evidence="4" id="KW-1185">Reference proteome</keyword>
<feature type="domain" description="CAAX prenyl protease 2/Lysostaphin resistance protein A-like" evidence="2">
    <location>
        <begin position="180"/>
        <end position="267"/>
    </location>
</feature>
<comment type="caution">
    <text evidence="3">The sequence shown here is derived from an EMBL/GenBank/DDBJ whole genome shotgun (WGS) entry which is preliminary data.</text>
</comment>
<feature type="transmembrane region" description="Helical" evidence="1">
    <location>
        <begin position="206"/>
        <end position="225"/>
    </location>
</feature>
<feature type="transmembrane region" description="Helical" evidence="1">
    <location>
        <begin position="44"/>
        <end position="70"/>
    </location>
</feature>
<keyword evidence="1" id="KW-1133">Transmembrane helix</keyword>
<keyword evidence="1" id="KW-0472">Membrane</keyword>
<keyword evidence="3" id="KW-0378">Hydrolase</keyword>
<evidence type="ECO:0000259" key="2">
    <source>
        <dbReference type="Pfam" id="PF02517"/>
    </source>
</evidence>
<dbReference type="InterPro" id="IPR003675">
    <property type="entry name" value="Rce1/LyrA-like_dom"/>
</dbReference>
<dbReference type="OrthoDB" id="2035856at2"/>
<name>A0A5C6EZH9_9BACT</name>
<feature type="transmembrane region" description="Helical" evidence="1">
    <location>
        <begin position="254"/>
        <end position="275"/>
    </location>
</feature>
<dbReference type="Proteomes" id="UP000317977">
    <property type="component" value="Unassembled WGS sequence"/>
</dbReference>
<dbReference type="GO" id="GO:0004175">
    <property type="term" value="F:endopeptidase activity"/>
    <property type="evidence" value="ECO:0007669"/>
    <property type="project" value="UniProtKB-ARBA"/>
</dbReference>
<dbReference type="PANTHER" id="PTHR36435">
    <property type="entry name" value="SLR1288 PROTEIN"/>
    <property type="match status" value="1"/>
</dbReference>
<dbReference type="InterPro" id="IPR052710">
    <property type="entry name" value="CAAX_protease"/>
</dbReference>
<dbReference type="GO" id="GO:0006508">
    <property type="term" value="P:proteolysis"/>
    <property type="evidence" value="ECO:0007669"/>
    <property type="project" value="UniProtKB-KW"/>
</dbReference>
<accession>A0A5C6EZH9</accession>
<protein>
    <submittedName>
        <fullName evidence="3">CAAX amino terminal protease self-immunity</fullName>
    </submittedName>
</protein>
<dbReference type="Pfam" id="PF02517">
    <property type="entry name" value="Rce1-like"/>
    <property type="match status" value="1"/>
</dbReference>
<reference evidence="3 4" key="1">
    <citation type="submission" date="2019-02" db="EMBL/GenBank/DDBJ databases">
        <title>Deep-cultivation of Planctomycetes and their phenomic and genomic characterization uncovers novel biology.</title>
        <authorList>
            <person name="Wiegand S."/>
            <person name="Jogler M."/>
            <person name="Boedeker C."/>
            <person name="Pinto D."/>
            <person name="Vollmers J."/>
            <person name="Rivas-Marin E."/>
            <person name="Kohn T."/>
            <person name="Peeters S.H."/>
            <person name="Heuer A."/>
            <person name="Rast P."/>
            <person name="Oberbeckmann S."/>
            <person name="Bunk B."/>
            <person name="Jeske O."/>
            <person name="Meyerdierks A."/>
            <person name="Storesund J.E."/>
            <person name="Kallscheuer N."/>
            <person name="Luecker S."/>
            <person name="Lage O.M."/>
            <person name="Pohl T."/>
            <person name="Merkel B.J."/>
            <person name="Hornburger P."/>
            <person name="Mueller R.-W."/>
            <person name="Bruemmer F."/>
            <person name="Labrenz M."/>
            <person name="Spormann A.M."/>
            <person name="Op Den Camp H."/>
            <person name="Overmann J."/>
            <person name="Amann R."/>
            <person name="Jetten M.S.M."/>
            <person name="Mascher T."/>
            <person name="Medema M.H."/>
            <person name="Devos D.P."/>
            <person name="Kaster A.-K."/>
            <person name="Ovreas L."/>
            <person name="Rohde M."/>
            <person name="Galperin M.Y."/>
            <person name="Jogler C."/>
        </authorList>
    </citation>
    <scope>NUCLEOTIDE SEQUENCE [LARGE SCALE GENOMIC DNA]</scope>
    <source>
        <strain evidence="3 4">Poly59</strain>
    </source>
</reference>
<feature type="transmembrane region" description="Helical" evidence="1">
    <location>
        <begin position="90"/>
        <end position="113"/>
    </location>
</feature>
<evidence type="ECO:0000313" key="3">
    <source>
        <dbReference type="EMBL" id="TWU55073.1"/>
    </source>
</evidence>
<feature type="transmembrane region" description="Helical" evidence="1">
    <location>
        <begin position="178"/>
        <end position="199"/>
    </location>
</feature>
<dbReference type="PANTHER" id="PTHR36435:SF1">
    <property type="entry name" value="CAAX AMINO TERMINAL PROTEASE FAMILY PROTEIN"/>
    <property type="match status" value="1"/>
</dbReference>
<feature type="transmembrane region" description="Helical" evidence="1">
    <location>
        <begin position="134"/>
        <end position="158"/>
    </location>
</feature>
<sequence>MNPYHATDEHAGEFEEPILATLVNPLPDNHPDGSPVRPRWWTTLVVIAASGAAFLFASTVLALAAVWIVYGEVSFEILGSAATMATLFESRWGLLLLFVMPQFALVAVPLAAARLSPEPMTRRLGLVRGTWPTWAWIGSALATPLVGLVSGILVGLFLEESDGLKEMSGVFRIHGQNGFLVPLALMIGATPAICEEILFRGYIQTRLVRSFSPLVGGFVASFLFAAFHMDLVHVVAVFPMGVFLGIVSYRSGSLFPAMLGHFVNNVISVVMIVMSPEDETDVLAAPAIAVTLSILVVGILGMAATVAAAVMYGPPGIGDSVALGATPLPNSSSDGDR</sequence>
<dbReference type="RefSeq" id="WP_146533335.1">
    <property type="nucleotide sequence ID" value="NZ_SJPX01000002.1"/>
</dbReference>
<proteinExistence type="predicted"/>
<feature type="transmembrane region" description="Helical" evidence="1">
    <location>
        <begin position="287"/>
        <end position="312"/>
    </location>
</feature>